<keyword evidence="2" id="KW-1185">Reference proteome</keyword>
<evidence type="ECO:0000313" key="2">
    <source>
        <dbReference type="Proteomes" id="UP000017429"/>
    </source>
</evidence>
<dbReference type="KEGG" id="msch:N508_001461"/>
<sequence>MNKSIQLYPVLSFLTFYMIQISSKTYFAVFGIFLYIAAGVAFLAYLESSERNRKSDIISFIIYILFTALFFILPSAGSMIEKTGLLLNSANLKIWWMPLYIAAIFIPVFFLYKNRKSNKPLYIPVVISAAVPALLTGALLIFFADIRNGAVAAVANIIQTSIIDTLIKMKETMQISDYYADMLSYLILNKETVAKQTVYMIPAAISSVFVLITYMCDRMKPVFKDNAFIIREFRLPDNLVWILILGGFLILAQNEGLKYVSYNVIALFALLYFFQGLQVVNKAFDKFQVSIFIRSLLFLFIFLYFTVVASIIVLIGIFSIWFKPKWLEKDSSNTDKKENDNGRNF</sequence>
<proteinExistence type="predicted"/>
<organism evidence="1 2">
    <name type="scientific">Mucispirillum schaedleri ASF457</name>
    <dbReference type="NCBI Taxonomy" id="1379858"/>
    <lineage>
        <taxon>Bacteria</taxon>
        <taxon>Pseudomonadati</taxon>
        <taxon>Deferribacterota</taxon>
        <taxon>Deferribacteres</taxon>
        <taxon>Deferribacterales</taxon>
        <taxon>Mucispirillaceae</taxon>
        <taxon>Mucispirillum</taxon>
    </lineage>
</organism>
<accession>V2QB98</accession>
<protein>
    <submittedName>
        <fullName evidence="1">Uncharacterized protein</fullName>
    </submittedName>
</protein>
<reference evidence="1" key="3">
    <citation type="submission" date="2022-06" db="EMBL/GenBank/DDBJ databases">
        <title>Resources to Facilitate Use of the Altered Schaedler Flora (ASF) Mouse Model to Study Microbiome Function.</title>
        <authorList>
            <person name="Proctor A."/>
            <person name="Parvinroo S."/>
            <person name="Richie T."/>
            <person name="Jia X."/>
            <person name="Lee S.T.M."/>
            <person name="Karp P.D."/>
            <person name="Paley S."/>
            <person name="Kostic A.D."/>
            <person name="Pierre J.F."/>
            <person name="Wannemuehler M.J."/>
            <person name="Phillips G.J."/>
        </authorList>
    </citation>
    <scope>NUCLEOTIDE SEQUENCE</scope>
    <source>
        <strain evidence="1">ASF457</strain>
    </source>
</reference>
<evidence type="ECO:0000313" key="1">
    <source>
        <dbReference type="EMBL" id="USF24375.1"/>
    </source>
</evidence>
<reference evidence="1" key="1">
    <citation type="journal article" date="2014" name="Genome Announc.">
        <title>Draft genome sequences of the altered schaedler flora, a defined bacterial community from gnotobiotic mice.</title>
        <authorList>
            <person name="Wannemuehler M.J."/>
            <person name="Overstreet A.M."/>
            <person name="Ward D.V."/>
            <person name="Phillips G.J."/>
        </authorList>
    </citation>
    <scope>NUCLEOTIDE SEQUENCE</scope>
    <source>
        <strain evidence="1">ASF457</strain>
    </source>
</reference>
<name>V2QB98_9BACT</name>
<dbReference type="AlphaFoldDB" id="V2QB98"/>
<dbReference type="RefSeq" id="WP_023275758.1">
    <property type="nucleotide sequence ID" value="NZ_CP097562.1"/>
</dbReference>
<dbReference type="OrthoDB" id="9791090at2"/>
<reference evidence="1" key="2">
    <citation type="submission" date="2022-05" db="EMBL/GenBank/DDBJ databases">
        <authorList>
            <person name="Proctor A.L."/>
            <person name="Phillips G.J."/>
            <person name="Wannemuehler M.J."/>
        </authorList>
    </citation>
    <scope>NUCLEOTIDE SEQUENCE</scope>
    <source>
        <strain evidence="1">ASF457</strain>
    </source>
</reference>
<dbReference type="EMBL" id="CP097562">
    <property type="protein sequence ID" value="USF24375.1"/>
    <property type="molecule type" value="Genomic_DNA"/>
</dbReference>
<gene>
    <name evidence="1" type="ORF">N508_001461</name>
</gene>
<dbReference type="eggNOG" id="COG4241">
    <property type="taxonomic scope" value="Bacteria"/>
</dbReference>
<dbReference type="Proteomes" id="UP000017429">
    <property type="component" value="Chromosome"/>
</dbReference>
<dbReference type="Pfam" id="PF09991">
    <property type="entry name" value="DUF2232"/>
    <property type="match status" value="1"/>
</dbReference>
<dbReference type="InterPro" id="IPR018710">
    <property type="entry name" value="DUF2232"/>
</dbReference>